<proteinExistence type="predicted"/>
<reference evidence="1" key="1">
    <citation type="submission" date="2009-12" db="EMBL/GenBank/DDBJ databases">
        <authorList>
            <person name="Weinstock G."/>
            <person name="Sodergren E."/>
            <person name="Clifton S."/>
            <person name="Fulton L."/>
            <person name="Fulton B."/>
            <person name="Courtney L."/>
            <person name="Fronick C."/>
            <person name="Harrison M."/>
            <person name="Strong C."/>
            <person name="Farmer C."/>
            <person name="Delahaunty K."/>
            <person name="Markovic C."/>
            <person name="Hall O."/>
            <person name="Minx P."/>
            <person name="Tomlinson C."/>
            <person name="Mitreva M."/>
            <person name="Nelson J."/>
            <person name="Hou S."/>
            <person name="Wollam A."/>
            <person name="Pepin K.H."/>
            <person name="Johnson M."/>
            <person name="Bhonagiri V."/>
            <person name="Nash W.E."/>
            <person name="Warren W."/>
            <person name="Chinwalla A."/>
            <person name="Mardis E.R."/>
            <person name="Wilson R.K."/>
        </authorList>
    </citation>
    <scope>NUCLEOTIDE SEQUENCE [LARGE SCALE GENOMIC DNA]</scope>
    <source>
        <strain evidence="1">DSM 4541</strain>
    </source>
</reference>
<protein>
    <submittedName>
        <fullName evidence="1">Uncharacterized protein</fullName>
    </submittedName>
</protein>
<keyword evidence="2" id="KW-1185">Reference proteome</keyword>
<name>D1P074_9GAMM</name>
<evidence type="ECO:0000313" key="1">
    <source>
        <dbReference type="EMBL" id="EFB73490.1"/>
    </source>
</evidence>
<sequence>MVPPLPPDSDGKTLSFKASILWNRLLLGTIEKANEQLKAIREIEADRIKKIDPRV</sequence>
<dbReference type="STRING" id="500637.PROVRUST_05583"/>
<dbReference type="EMBL" id="ABXV02000013">
    <property type="protein sequence ID" value="EFB73490.1"/>
    <property type="molecule type" value="Genomic_DNA"/>
</dbReference>
<comment type="caution">
    <text evidence="1">The sequence shown here is derived from an EMBL/GenBank/DDBJ whole genome shotgun (WGS) entry which is preliminary data.</text>
</comment>
<dbReference type="HOGENOM" id="CLU_3121532_0_0_6"/>
<dbReference type="Proteomes" id="UP000005512">
    <property type="component" value="Unassembled WGS sequence"/>
</dbReference>
<dbReference type="AlphaFoldDB" id="D1P074"/>
<organism evidence="1 2">
    <name type="scientific">Providencia rustigianii DSM 4541</name>
    <dbReference type="NCBI Taxonomy" id="500637"/>
    <lineage>
        <taxon>Bacteria</taxon>
        <taxon>Pseudomonadati</taxon>
        <taxon>Pseudomonadota</taxon>
        <taxon>Gammaproteobacteria</taxon>
        <taxon>Enterobacterales</taxon>
        <taxon>Morganellaceae</taxon>
        <taxon>Providencia</taxon>
    </lineage>
</organism>
<gene>
    <name evidence="1" type="ORF">PROVRUST_05583</name>
</gene>
<accession>D1P074</accession>
<evidence type="ECO:0000313" key="2">
    <source>
        <dbReference type="Proteomes" id="UP000005512"/>
    </source>
</evidence>
<dbReference type="eggNOG" id="ENOG5031DJD">
    <property type="taxonomic scope" value="Bacteria"/>
</dbReference>